<keyword evidence="2" id="KW-1185">Reference proteome</keyword>
<evidence type="ECO:0000313" key="2">
    <source>
        <dbReference type="Proteomes" id="UP000887540"/>
    </source>
</evidence>
<accession>A0A914BZ73</accession>
<dbReference type="WBParaSite" id="ACRNAN_Path_1342.g5265.t1">
    <property type="protein sequence ID" value="ACRNAN_Path_1342.g5265.t1"/>
    <property type="gene ID" value="ACRNAN_Path_1342.g5265"/>
</dbReference>
<evidence type="ECO:0000256" key="1">
    <source>
        <dbReference type="SAM" id="Phobius"/>
    </source>
</evidence>
<protein>
    <submittedName>
        <fullName evidence="3">Uncharacterized protein</fullName>
    </submittedName>
</protein>
<sequence length="114" mass="13291">MFLINKRDHKSNRKEPKSSIIRTSFLIIEKDNEGASEIRSTMMDNQEVEFLQLKPTIFIPENLNKGRRKPRICLYFSWLIGCDTALLIGSLLNYSIPTAFDLYEAIYAYSVPIW</sequence>
<proteinExistence type="predicted"/>
<keyword evidence="1" id="KW-0472">Membrane</keyword>
<evidence type="ECO:0000313" key="3">
    <source>
        <dbReference type="WBParaSite" id="ACRNAN_Path_1342.g5265.t1"/>
    </source>
</evidence>
<name>A0A914BZ73_9BILA</name>
<keyword evidence="1" id="KW-1133">Transmembrane helix</keyword>
<dbReference type="AlphaFoldDB" id="A0A914BZ73"/>
<feature type="transmembrane region" description="Helical" evidence="1">
    <location>
        <begin position="72"/>
        <end position="92"/>
    </location>
</feature>
<dbReference type="Proteomes" id="UP000887540">
    <property type="component" value="Unplaced"/>
</dbReference>
<reference evidence="3" key="1">
    <citation type="submission" date="2022-11" db="UniProtKB">
        <authorList>
            <consortium name="WormBaseParasite"/>
        </authorList>
    </citation>
    <scope>IDENTIFICATION</scope>
</reference>
<organism evidence="2 3">
    <name type="scientific">Acrobeloides nanus</name>
    <dbReference type="NCBI Taxonomy" id="290746"/>
    <lineage>
        <taxon>Eukaryota</taxon>
        <taxon>Metazoa</taxon>
        <taxon>Ecdysozoa</taxon>
        <taxon>Nematoda</taxon>
        <taxon>Chromadorea</taxon>
        <taxon>Rhabditida</taxon>
        <taxon>Tylenchina</taxon>
        <taxon>Cephalobomorpha</taxon>
        <taxon>Cephaloboidea</taxon>
        <taxon>Cephalobidae</taxon>
        <taxon>Acrobeloides</taxon>
    </lineage>
</organism>
<keyword evidence="1" id="KW-0812">Transmembrane</keyword>